<evidence type="ECO:0000256" key="1">
    <source>
        <dbReference type="SAM" id="MobiDB-lite"/>
    </source>
</evidence>
<dbReference type="PROSITE" id="PS51257">
    <property type="entry name" value="PROKAR_LIPOPROTEIN"/>
    <property type="match status" value="1"/>
</dbReference>
<evidence type="ECO:0000313" key="2">
    <source>
        <dbReference type="EMBL" id="CAL1241266.1"/>
    </source>
</evidence>
<dbReference type="InterPro" id="IPR010653">
    <property type="entry name" value="NlpB/DapX"/>
</dbReference>
<name>A0ABM9NKU6_9GAMM</name>
<dbReference type="Gene3D" id="3.30.310.170">
    <property type="entry name" value="Outer membrane protein assembly factor BamC"/>
    <property type="match status" value="1"/>
</dbReference>
<keyword evidence="3" id="KW-1185">Reference proteome</keyword>
<gene>
    <name evidence="2" type="ORF">MECH1_V1_2490</name>
</gene>
<sequence>MCHLPLRRNALVLLGASALLTGCGLIGSWFPDKQKQYQFSSEIPPLEIPPDLTASTIEGATRGDRTPTGESAEELAKLDRPSESNPPKTAPPAENTPALEETAGNAPMIEIEAPFAVAWNDIARALGRLELEVTDQNRSDGLYYVYYGGDNKPYQDRGFFGDLVEMFGGGAEQAREYRVKVQDKGKTTAVYVTDPDGKPQTSGPGLELLKRLHETLQSLSEPSKTEPAT</sequence>
<feature type="region of interest" description="Disordered" evidence="1">
    <location>
        <begin position="42"/>
        <end position="99"/>
    </location>
</feature>
<proteinExistence type="predicted"/>
<protein>
    <submittedName>
        <fullName evidence="2">Beta-barrel assembly machine subunit BamC</fullName>
    </submittedName>
</protein>
<accession>A0ABM9NKU6</accession>
<evidence type="ECO:0000313" key="3">
    <source>
        <dbReference type="Proteomes" id="UP001497493"/>
    </source>
</evidence>
<dbReference type="Pfam" id="PF06804">
    <property type="entry name" value="Lipoprotein_18"/>
    <property type="match status" value="1"/>
</dbReference>
<dbReference type="EMBL" id="OZ026884">
    <property type="protein sequence ID" value="CAL1241266.1"/>
    <property type="molecule type" value="Genomic_DNA"/>
</dbReference>
<organism evidence="2 3">
    <name type="scientific">Candidatus Methylocalor cossyra</name>
    <dbReference type="NCBI Taxonomy" id="3108543"/>
    <lineage>
        <taxon>Bacteria</taxon>
        <taxon>Pseudomonadati</taxon>
        <taxon>Pseudomonadota</taxon>
        <taxon>Gammaproteobacteria</taxon>
        <taxon>Methylococcales</taxon>
        <taxon>Methylococcaceae</taxon>
        <taxon>Candidatus Methylocalor</taxon>
    </lineage>
</organism>
<reference evidence="2 3" key="1">
    <citation type="submission" date="2024-04" db="EMBL/GenBank/DDBJ databases">
        <authorList>
            <person name="Cremers G."/>
        </authorList>
    </citation>
    <scope>NUCLEOTIDE SEQUENCE [LARGE SCALE GENOMIC DNA]</scope>
    <source>
        <strain evidence="2">MeCH1-AG</strain>
    </source>
</reference>
<dbReference type="InterPro" id="IPR042268">
    <property type="entry name" value="BamC_C"/>
</dbReference>
<dbReference type="Proteomes" id="UP001497493">
    <property type="component" value="Chromosome"/>
</dbReference>
<dbReference type="RefSeq" id="WP_348757796.1">
    <property type="nucleotide sequence ID" value="NZ_OZ026884.1"/>
</dbReference>